<evidence type="ECO:0000313" key="9">
    <source>
        <dbReference type="Proteomes" id="UP000326565"/>
    </source>
</evidence>
<evidence type="ECO:0000256" key="7">
    <source>
        <dbReference type="SAM" id="SignalP"/>
    </source>
</evidence>
<keyword evidence="3 6" id="KW-1133">Transmembrane helix</keyword>
<evidence type="ECO:0000256" key="4">
    <source>
        <dbReference type="ARBA" id="ARBA00023136"/>
    </source>
</evidence>
<evidence type="ECO:0000256" key="3">
    <source>
        <dbReference type="ARBA" id="ARBA00022989"/>
    </source>
</evidence>
<name>A0A5N5WT96_9EURO</name>
<evidence type="ECO:0000256" key="5">
    <source>
        <dbReference type="SAM" id="MobiDB-lite"/>
    </source>
</evidence>
<dbReference type="InterPro" id="IPR051694">
    <property type="entry name" value="Immunoregulatory_rcpt-like"/>
</dbReference>
<dbReference type="EMBL" id="ML732265">
    <property type="protein sequence ID" value="KAB8071711.1"/>
    <property type="molecule type" value="Genomic_DNA"/>
</dbReference>
<gene>
    <name evidence="8" type="ORF">BDV29DRAFT_159208</name>
</gene>
<evidence type="ECO:0008006" key="10">
    <source>
        <dbReference type="Google" id="ProtNLM"/>
    </source>
</evidence>
<dbReference type="GO" id="GO:0071944">
    <property type="term" value="C:cell periphery"/>
    <property type="evidence" value="ECO:0007669"/>
    <property type="project" value="UniProtKB-ARBA"/>
</dbReference>
<protein>
    <recommendedName>
        <fullName evidence="10">Mid2 domain-containing protein</fullName>
    </recommendedName>
</protein>
<feature type="chain" id="PRO_5024990233" description="Mid2 domain-containing protein" evidence="7">
    <location>
        <begin position="21"/>
        <end position="293"/>
    </location>
</feature>
<keyword evidence="7" id="KW-0732">Signal</keyword>
<feature type="region of interest" description="Disordered" evidence="5">
    <location>
        <begin position="107"/>
        <end position="154"/>
    </location>
</feature>
<keyword evidence="2 6" id="KW-0812">Transmembrane</keyword>
<proteinExistence type="predicted"/>
<accession>A0A5N5WT96</accession>
<dbReference type="OrthoDB" id="4505626at2759"/>
<reference evidence="8 9" key="1">
    <citation type="submission" date="2019-04" db="EMBL/GenBank/DDBJ databases">
        <title>Friends and foes A comparative genomics study of 23 Aspergillus species from section Flavi.</title>
        <authorList>
            <consortium name="DOE Joint Genome Institute"/>
            <person name="Kjaerbolling I."/>
            <person name="Vesth T."/>
            <person name="Frisvad J.C."/>
            <person name="Nybo J.L."/>
            <person name="Theobald S."/>
            <person name="Kildgaard S."/>
            <person name="Isbrandt T."/>
            <person name="Kuo A."/>
            <person name="Sato A."/>
            <person name="Lyhne E.K."/>
            <person name="Kogle M.E."/>
            <person name="Wiebenga A."/>
            <person name="Kun R.S."/>
            <person name="Lubbers R.J."/>
            <person name="Makela M.R."/>
            <person name="Barry K."/>
            <person name="Chovatia M."/>
            <person name="Clum A."/>
            <person name="Daum C."/>
            <person name="Haridas S."/>
            <person name="He G."/>
            <person name="LaButti K."/>
            <person name="Lipzen A."/>
            <person name="Mondo S."/>
            <person name="Riley R."/>
            <person name="Salamov A."/>
            <person name="Simmons B.A."/>
            <person name="Magnuson J.K."/>
            <person name="Henrissat B."/>
            <person name="Mortensen U.H."/>
            <person name="Larsen T.O."/>
            <person name="Devries R.P."/>
            <person name="Grigoriev I.V."/>
            <person name="Machida M."/>
            <person name="Baker S.E."/>
            <person name="Andersen M.R."/>
        </authorList>
    </citation>
    <scope>NUCLEOTIDE SEQUENCE [LARGE SCALE GENOMIC DNA]</scope>
    <source>
        <strain evidence="8 9">CBS 151.66</strain>
    </source>
</reference>
<feature type="region of interest" description="Disordered" evidence="5">
    <location>
        <begin position="185"/>
        <end position="223"/>
    </location>
</feature>
<evidence type="ECO:0000313" key="8">
    <source>
        <dbReference type="EMBL" id="KAB8071711.1"/>
    </source>
</evidence>
<evidence type="ECO:0000256" key="6">
    <source>
        <dbReference type="SAM" id="Phobius"/>
    </source>
</evidence>
<evidence type="ECO:0000256" key="2">
    <source>
        <dbReference type="ARBA" id="ARBA00022692"/>
    </source>
</evidence>
<feature type="region of interest" description="Disordered" evidence="5">
    <location>
        <begin position="242"/>
        <end position="262"/>
    </location>
</feature>
<feature type="compositionally biased region" description="Low complexity" evidence="5">
    <location>
        <begin position="191"/>
        <end position="201"/>
    </location>
</feature>
<dbReference type="PANTHER" id="PTHR15549">
    <property type="entry name" value="PAIRED IMMUNOGLOBULIN-LIKE TYPE 2 RECEPTOR"/>
    <property type="match status" value="1"/>
</dbReference>
<keyword evidence="4 6" id="KW-0472">Membrane</keyword>
<comment type="subcellular location">
    <subcellularLocation>
        <location evidence="1">Membrane</location>
        <topology evidence="1">Single-pass membrane protein</topology>
    </subcellularLocation>
</comment>
<evidence type="ECO:0000256" key="1">
    <source>
        <dbReference type="ARBA" id="ARBA00004167"/>
    </source>
</evidence>
<organism evidence="8 9">
    <name type="scientific">Aspergillus leporis</name>
    <dbReference type="NCBI Taxonomy" id="41062"/>
    <lineage>
        <taxon>Eukaryota</taxon>
        <taxon>Fungi</taxon>
        <taxon>Dikarya</taxon>
        <taxon>Ascomycota</taxon>
        <taxon>Pezizomycotina</taxon>
        <taxon>Eurotiomycetes</taxon>
        <taxon>Eurotiomycetidae</taxon>
        <taxon>Eurotiales</taxon>
        <taxon>Aspergillaceae</taxon>
        <taxon>Aspergillus</taxon>
        <taxon>Aspergillus subgen. Circumdati</taxon>
    </lineage>
</organism>
<dbReference type="AlphaFoldDB" id="A0A5N5WT96"/>
<keyword evidence="9" id="KW-1185">Reference proteome</keyword>
<feature type="signal peptide" evidence="7">
    <location>
        <begin position="1"/>
        <end position="20"/>
    </location>
</feature>
<dbReference type="Proteomes" id="UP000326565">
    <property type="component" value="Unassembled WGS sequence"/>
</dbReference>
<feature type="transmembrane region" description="Helical" evidence="6">
    <location>
        <begin position="160"/>
        <end position="181"/>
    </location>
</feature>
<dbReference type="GO" id="GO:0016020">
    <property type="term" value="C:membrane"/>
    <property type="evidence" value="ECO:0007669"/>
    <property type="project" value="UniProtKB-SubCell"/>
</dbReference>
<sequence length="293" mass="30071">MKTLQSLLLTLALTTTPATAWTFTWRNADGDPFIEESTYQQPCKQIQQAAGKEFVFNPGDSPFSFYIWSNKNCNGPYSGMTPPARWGKPASTDLRSYMVNYGDKNGPSPIASSSTTSATATGTASSTSSSAASSTSTSTPSSTPDSGNSSSSSSSLSGGAIAGIVIGAVAGIALVGGAFWLGRRRRGGSGSASAPGPGDAPQGFGSASGMGHGDGYVQPGTPIAGSEATYAGYTSPEVAKPPLTSMYENHPMSPVPPYQPRTFVELPGESAVVEMSDTQRVNELDGSGKGSYR</sequence>